<feature type="compositionally biased region" description="Low complexity" evidence="1">
    <location>
        <begin position="13"/>
        <end position="35"/>
    </location>
</feature>
<protein>
    <submittedName>
        <fullName evidence="2">Uncharacterized protein</fullName>
    </submittedName>
</protein>
<feature type="region of interest" description="Disordered" evidence="1">
    <location>
        <begin position="1"/>
        <end position="153"/>
    </location>
</feature>
<feature type="compositionally biased region" description="Polar residues" evidence="1">
    <location>
        <begin position="49"/>
        <end position="69"/>
    </location>
</feature>
<dbReference type="Proteomes" id="UP001066276">
    <property type="component" value="Chromosome 6"/>
</dbReference>
<dbReference type="AlphaFoldDB" id="A0AAV7QR22"/>
<feature type="compositionally biased region" description="Basic residues" evidence="1">
    <location>
        <begin position="85"/>
        <end position="101"/>
    </location>
</feature>
<keyword evidence="3" id="KW-1185">Reference proteome</keyword>
<organism evidence="2 3">
    <name type="scientific">Pleurodeles waltl</name>
    <name type="common">Iberian ribbed newt</name>
    <dbReference type="NCBI Taxonomy" id="8319"/>
    <lineage>
        <taxon>Eukaryota</taxon>
        <taxon>Metazoa</taxon>
        <taxon>Chordata</taxon>
        <taxon>Craniata</taxon>
        <taxon>Vertebrata</taxon>
        <taxon>Euteleostomi</taxon>
        <taxon>Amphibia</taxon>
        <taxon>Batrachia</taxon>
        <taxon>Caudata</taxon>
        <taxon>Salamandroidea</taxon>
        <taxon>Salamandridae</taxon>
        <taxon>Pleurodelinae</taxon>
        <taxon>Pleurodeles</taxon>
    </lineage>
</organism>
<accession>A0AAV7QR22</accession>
<feature type="compositionally biased region" description="Basic and acidic residues" evidence="1">
    <location>
        <begin position="144"/>
        <end position="153"/>
    </location>
</feature>
<evidence type="ECO:0000256" key="1">
    <source>
        <dbReference type="SAM" id="MobiDB-lite"/>
    </source>
</evidence>
<gene>
    <name evidence="2" type="ORF">NDU88_008814</name>
</gene>
<comment type="caution">
    <text evidence="2">The sequence shown here is derived from an EMBL/GenBank/DDBJ whole genome shotgun (WGS) entry which is preliminary data.</text>
</comment>
<feature type="compositionally biased region" description="Low complexity" evidence="1">
    <location>
        <begin position="120"/>
        <end position="135"/>
    </location>
</feature>
<evidence type="ECO:0000313" key="2">
    <source>
        <dbReference type="EMBL" id="KAJ1142500.1"/>
    </source>
</evidence>
<dbReference type="EMBL" id="JANPWB010000010">
    <property type="protein sequence ID" value="KAJ1142500.1"/>
    <property type="molecule type" value="Genomic_DNA"/>
</dbReference>
<sequence>MHQQPPLDPTQHGGQQAALAPRPALAYAPAGAHGPIKLPTRPAGAEQQGVGQIGNSGCCQVPSPQSRGQGNKGSKGPHPTLASGRRSHRRCRGLRAPRAPRAKPGPATEGRTGQLSPRHPASTPSQPAASLSLLLHRSRGIKRQKADLHDSSI</sequence>
<reference evidence="2" key="1">
    <citation type="journal article" date="2022" name="bioRxiv">
        <title>Sequencing and chromosome-scale assembly of the giantPleurodeles waltlgenome.</title>
        <authorList>
            <person name="Brown T."/>
            <person name="Elewa A."/>
            <person name="Iarovenko S."/>
            <person name="Subramanian E."/>
            <person name="Araus A.J."/>
            <person name="Petzold A."/>
            <person name="Susuki M."/>
            <person name="Suzuki K.-i.T."/>
            <person name="Hayashi T."/>
            <person name="Toyoda A."/>
            <person name="Oliveira C."/>
            <person name="Osipova E."/>
            <person name="Leigh N.D."/>
            <person name="Simon A."/>
            <person name="Yun M.H."/>
        </authorList>
    </citation>
    <scope>NUCLEOTIDE SEQUENCE</scope>
    <source>
        <strain evidence="2">20211129_DDA</strain>
        <tissue evidence="2">Liver</tissue>
    </source>
</reference>
<evidence type="ECO:0000313" key="3">
    <source>
        <dbReference type="Proteomes" id="UP001066276"/>
    </source>
</evidence>
<proteinExistence type="predicted"/>
<name>A0AAV7QR22_PLEWA</name>